<dbReference type="OrthoDB" id="241990at2759"/>
<proteinExistence type="inferred from homology"/>
<dbReference type="GO" id="GO:0005886">
    <property type="term" value="C:plasma membrane"/>
    <property type="evidence" value="ECO:0007669"/>
    <property type="project" value="TreeGrafter"/>
</dbReference>
<feature type="region of interest" description="Disordered" evidence="2">
    <location>
        <begin position="127"/>
        <end position="153"/>
    </location>
</feature>
<keyword evidence="6" id="KW-0418">Kinase</keyword>
<evidence type="ECO:0000259" key="3">
    <source>
        <dbReference type="Pfam" id="PF16978"/>
    </source>
</evidence>
<evidence type="ECO:0000259" key="5">
    <source>
        <dbReference type="Pfam" id="PF23164"/>
    </source>
</evidence>
<dbReference type="GO" id="GO:0005546">
    <property type="term" value="F:phosphatidylinositol-4,5-bisphosphate binding"/>
    <property type="evidence" value="ECO:0007669"/>
    <property type="project" value="TreeGrafter"/>
</dbReference>
<gene>
    <name evidence="6" type="ORF">BN980_GECA01s02287g</name>
</gene>
<organism evidence="6 7">
    <name type="scientific">Geotrichum candidum</name>
    <name type="common">Oospora lactis</name>
    <name type="synonym">Dipodascus geotrichum</name>
    <dbReference type="NCBI Taxonomy" id="1173061"/>
    <lineage>
        <taxon>Eukaryota</taxon>
        <taxon>Fungi</taxon>
        <taxon>Dikarya</taxon>
        <taxon>Ascomycota</taxon>
        <taxon>Saccharomycotina</taxon>
        <taxon>Dipodascomycetes</taxon>
        <taxon>Dipodascales</taxon>
        <taxon>Dipodascaceae</taxon>
        <taxon>Geotrichum</taxon>
    </lineage>
</organism>
<dbReference type="InterPro" id="IPR011993">
    <property type="entry name" value="PH-like_dom_sf"/>
</dbReference>
<dbReference type="PANTHER" id="PTHR13335:SF1">
    <property type="entry name" value="TARGET OF RAPAMYCIN COMPLEX 2 SUBUNIT MAPKAP1"/>
    <property type="match status" value="1"/>
</dbReference>
<feature type="compositionally biased region" description="Acidic residues" evidence="2">
    <location>
        <begin position="208"/>
        <end position="221"/>
    </location>
</feature>
<feature type="region of interest" description="Disordered" evidence="2">
    <location>
        <begin position="745"/>
        <end position="764"/>
    </location>
</feature>
<feature type="compositionally biased region" description="Polar residues" evidence="2">
    <location>
        <begin position="240"/>
        <end position="254"/>
    </location>
</feature>
<feature type="domain" description="AVO1/Sin1 ubiquitin-like" evidence="5">
    <location>
        <begin position="587"/>
        <end position="667"/>
    </location>
</feature>
<feature type="compositionally biased region" description="Acidic residues" evidence="2">
    <location>
        <begin position="105"/>
        <end position="114"/>
    </location>
</feature>
<name>A0A0J9X3A8_GEOCN</name>
<dbReference type="Pfam" id="PF16979">
    <property type="entry name" value="SIN1_PH"/>
    <property type="match status" value="1"/>
</dbReference>
<protein>
    <submittedName>
        <fullName evidence="6">Similar to Saccharomyces cerevisiae YOL078W AVO1 Component of a membrane-bound complex containing the Tor2p kinase and other proteins</fullName>
    </submittedName>
</protein>
<feature type="compositionally biased region" description="Low complexity" evidence="2">
    <location>
        <begin position="698"/>
        <end position="713"/>
    </location>
</feature>
<dbReference type="InterPro" id="IPR056385">
    <property type="entry name" value="UBL_AVO1/Sin1"/>
</dbReference>
<feature type="compositionally biased region" description="Polar residues" evidence="2">
    <location>
        <begin position="83"/>
        <end position="92"/>
    </location>
</feature>
<feature type="region of interest" description="Disordered" evidence="2">
    <location>
        <begin position="187"/>
        <end position="344"/>
    </location>
</feature>
<feature type="compositionally biased region" description="Acidic residues" evidence="2">
    <location>
        <begin position="133"/>
        <end position="145"/>
    </location>
</feature>
<feature type="domain" description="CRIM" evidence="3">
    <location>
        <begin position="418"/>
        <end position="552"/>
    </location>
</feature>
<dbReference type="EMBL" id="CCBN010000001">
    <property type="protein sequence ID" value="CDO51193.1"/>
    <property type="molecule type" value="Genomic_DNA"/>
</dbReference>
<comment type="similarity">
    <text evidence="1">Belongs to the SIN1 family.</text>
</comment>
<keyword evidence="6" id="KW-0808">Transferase</keyword>
<dbReference type="PANTHER" id="PTHR13335">
    <property type="entry name" value="TARGET OF RAPAMYCIN COMPLEX 2 SUBUNIT MAPKAP1"/>
    <property type="match status" value="1"/>
</dbReference>
<dbReference type="STRING" id="1173061.A0A0J9X3A8"/>
<dbReference type="InterPro" id="IPR031567">
    <property type="entry name" value="CRIM_dom"/>
</dbReference>
<evidence type="ECO:0000313" key="7">
    <source>
        <dbReference type="Proteomes" id="UP000242525"/>
    </source>
</evidence>
<dbReference type="Proteomes" id="UP000242525">
    <property type="component" value="Unassembled WGS sequence"/>
</dbReference>
<evidence type="ECO:0000256" key="1">
    <source>
        <dbReference type="ARBA" id="ARBA00009407"/>
    </source>
</evidence>
<feature type="region of interest" description="Disordered" evidence="2">
    <location>
        <begin position="549"/>
        <end position="585"/>
    </location>
</feature>
<dbReference type="Pfam" id="PF16978">
    <property type="entry name" value="CRIM"/>
    <property type="match status" value="1"/>
</dbReference>
<evidence type="ECO:0000256" key="2">
    <source>
        <dbReference type="SAM" id="MobiDB-lite"/>
    </source>
</evidence>
<reference evidence="6" key="1">
    <citation type="submission" date="2014-03" db="EMBL/GenBank/DDBJ databases">
        <authorList>
            <person name="Casaregola S."/>
        </authorList>
    </citation>
    <scope>NUCLEOTIDE SEQUENCE [LARGE SCALE GENOMIC DNA]</scope>
    <source>
        <strain evidence="6">CLIB 918</strain>
    </source>
</reference>
<dbReference type="InterPro" id="IPR008828">
    <property type="entry name" value="Sin1/Avo1"/>
</dbReference>
<feature type="region of interest" description="Disordered" evidence="2">
    <location>
        <begin position="83"/>
        <end position="114"/>
    </location>
</feature>
<keyword evidence="7" id="KW-1185">Reference proteome</keyword>
<feature type="domain" description="SIN1-type PH" evidence="4">
    <location>
        <begin position="805"/>
        <end position="907"/>
    </location>
</feature>
<sequence length="919" mass="101886">MSLLQESDYILNHLRASYLESFNDGIGNKVITPTHLYHVKTGTKKLNGASQIVVQNCSSSSPPIPTSSFQLKKQQTRLNSRYNTNSKVQQSAEDILHDSSIGNDYFDEEDEDDFEDEQPFIEDAAYDDFYGSDSDDDDDDDDDNSFNEQPDLRSQFYAGASMAQNDDEKQSTITSSTNTVQFYEDEELGPSEMPTPSASTNNILSGLSEEEDDSDMEEELELAVQQIKFKPSAPSGGEDSLTSPSRPHSNNTSPRAPRKHKNSNSSLASKRYVSRQRSFDVGPTVKPNGASTSTLTEKSPRRMSVPTKAHTSNSSGRRLTPDLGPQKLRRPTDPGPPITESEAAGNINYSVATIASQEKLELGLGLRDMPASTAPSSLLGGAQPLTFPRTLKRMERSGSIFSQITKKPISTLPAGKSSLLTSQIKVKESSEDNPLEEYVNASGKSEQKPLKLKMYMPSCDEPRKPWEVIVRTDVTVSQAIGFALYCYMEEKRTPALPEELCNANKWTLRIVEDDGEPDEDFPALDRTRLLSAYSFDEFALVEATPAQVAEHEKITPTTRKAKKPPVSEKRESVQPMIEPEPEEPPENVTLRVYQYPFDEMVSALYWTDEVSINTEIGEVQYHVCIDKGLDRNQYVLKIAGQRTVLQPTSKVAALDNQHNLELTPRRIVNKINGYDELLGDLNVIKKSRSATIVGNNEPAQPAQPQPSGGLRSSLSLKRTSVSLTAPFNFRTSTDDDSRTVNRLSFGSNKSGTVAGSVPGNGNGGRLAGVQGSTPSAAAHSRATSNVRASMMVPPMLPETLNAIGFQKYKIWRRQPMSFIQRHERVLALDGEYVHIMPSDDRAWYDYSPKTSTFHISQMIKCKMSRKIQNNFKVVVIKSTGVTKRYDLEATSSAQAHEIVAKLKGLLSSYQMNKDSSRRH</sequence>
<dbReference type="InterPro" id="IPR031313">
    <property type="entry name" value="Sin1_PH_dom"/>
</dbReference>
<feature type="region of interest" description="Disordered" evidence="2">
    <location>
        <begin position="694"/>
        <end position="713"/>
    </location>
</feature>
<evidence type="ECO:0000313" key="6">
    <source>
        <dbReference type="EMBL" id="CDO51193.1"/>
    </source>
</evidence>
<dbReference type="GO" id="GO:0005737">
    <property type="term" value="C:cytoplasm"/>
    <property type="evidence" value="ECO:0007669"/>
    <property type="project" value="TreeGrafter"/>
</dbReference>
<evidence type="ECO:0000259" key="4">
    <source>
        <dbReference type="Pfam" id="PF16979"/>
    </source>
</evidence>
<dbReference type="Gene3D" id="2.30.29.30">
    <property type="entry name" value="Pleckstrin-homology domain (PH domain)/Phosphotyrosine-binding domain (PTB)"/>
    <property type="match status" value="1"/>
</dbReference>
<accession>A0A0J9X3A8</accession>
<dbReference type="GO" id="GO:0038203">
    <property type="term" value="P:TORC2 signaling"/>
    <property type="evidence" value="ECO:0007669"/>
    <property type="project" value="TreeGrafter"/>
</dbReference>
<feature type="compositionally biased region" description="Polar residues" evidence="2">
    <location>
        <begin position="194"/>
        <end position="203"/>
    </location>
</feature>
<dbReference type="AlphaFoldDB" id="A0A0J9X3A8"/>
<dbReference type="GO" id="GO:0016301">
    <property type="term" value="F:kinase activity"/>
    <property type="evidence" value="ECO:0007669"/>
    <property type="project" value="UniProtKB-KW"/>
</dbReference>
<dbReference type="Pfam" id="PF23164">
    <property type="entry name" value="UBL_AVO1"/>
    <property type="match status" value="1"/>
</dbReference>
<dbReference type="GO" id="GO:0031932">
    <property type="term" value="C:TORC2 complex"/>
    <property type="evidence" value="ECO:0007669"/>
    <property type="project" value="InterPro"/>
</dbReference>
<comment type="caution">
    <text evidence="6">The sequence shown here is derived from an EMBL/GenBank/DDBJ whole genome shotgun (WGS) entry which is preliminary data.</text>
</comment>